<protein>
    <submittedName>
        <fullName evidence="2">Uncharacterized protein</fullName>
    </submittedName>
</protein>
<name>A0AA35XD33_GEOBA</name>
<gene>
    <name evidence="2" type="ORF">GBAR_LOCUS25679</name>
</gene>
<reference evidence="2" key="1">
    <citation type="submission" date="2023-03" db="EMBL/GenBank/DDBJ databases">
        <authorList>
            <person name="Steffen K."/>
            <person name="Cardenas P."/>
        </authorList>
    </citation>
    <scope>NUCLEOTIDE SEQUENCE</scope>
</reference>
<feature type="region of interest" description="Disordered" evidence="1">
    <location>
        <begin position="42"/>
        <end position="69"/>
    </location>
</feature>
<feature type="non-terminal residue" evidence="2">
    <location>
        <position position="1"/>
    </location>
</feature>
<evidence type="ECO:0000313" key="3">
    <source>
        <dbReference type="Proteomes" id="UP001174909"/>
    </source>
</evidence>
<evidence type="ECO:0000256" key="1">
    <source>
        <dbReference type="SAM" id="MobiDB-lite"/>
    </source>
</evidence>
<proteinExistence type="predicted"/>
<keyword evidence="3" id="KW-1185">Reference proteome</keyword>
<dbReference type="Proteomes" id="UP001174909">
    <property type="component" value="Unassembled WGS sequence"/>
</dbReference>
<organism evidence="2 3">
    <name type="scientific">Geodia barretti</name>
    <name type="common">Barrett's horny sponge</name>
    <dbReference type="NCBI Taxonomy" id="519541"/>
    <lineage>
        <taxon>Eukaryota</taxon>
        <taxon>Metazoa</taxon>
        <taxon>Porifera</taxon>
        <taxon>Demospongiae</taxon>
        <taxon>Heteroscleromorpha</taxon>
        <taxon>Tetractinellida</taxon>
        <taxon>Astrophorina</taxon>
        <taxon>Geodiidae</taxon>
        <taxon>Geodia</taxon>
    </lineage>
</organism>
<sequence>VDLVTTIGAVIPIIPNSRIPLDTQSCALTTTVSVVTTYVSPSSVISSSSTGGHTLTLTSSTDDESTTSSLTTVDITGSLSSSIVNTRLAITQGPTPTSTPIKTPVANTTCSVLQETAANAEIFECTPDTTEPCDRIYCSEKIGGKNYDAVIILLACEDPAAVRLELSSSDGEVTVNETVDQSEEIEVPGLFGFTMDVTIDHFPDALGIQVDGKVFTEVYTIIKYTVVPLERSKTCRNSEKTSDSSSQAVATHSLPSTLVSLVTILTVVTASFLVPC</sequence>
<evidence type="ECO:0000313" key="2">
    <source>
        <dbReference type="EMBL" id="CAI8046422.1"/>
    </source>
</evidence>
<accession>A0AA35XD33</accession>
<dbReference type="EMBL" id="CASHTH010003563">
    <property type="protein sequence ID" value="CAI8046422.1"/>
    <property type="molecule type" value="Genomic_DNA"/>
</dbReference>
<dbReference type="AlphaFoldDB" id="A0AA35XD33"/>
<comment type="caution">
    <text evidence="2">The sequence shown here is derived from an EMBL/GenBank/DDBJ whole genome shotgun (WGS) entry which is preliminary data.</text>
</comment>